<dbReference type="InParanoid" id="S8F0N6"/>
<gene>
    <name evidence="2" type="ORF">FOMPIDRAFT_116019</name>
</gene>
<proteinExistence type="predicted"/>
<organism evidence="2 3">
    <name type="scientific">Fomitopsis schrenkii</name>
    <name type="common">Brown rot fungus</name>
    <dbReference type="NCBI Taxonomy" id="2126942"/>
    <lineage>
        <taxon>Eukaryota</taxon>
        <taxon>Fungi</taxon>
        <taxon>Dikarya</taxon>
        <taxon>Basidiomycota</taxon>
        <taxon>Agaricomycotina</taxon>
        <taxon>Agaricomycetes</taxon>
        <taxon>Polyporales</taxon>
        <taxon>Fomitopsis</taxon>
    </lineage>
</organism>
<dbReference type="Proteomes" id="UP000015241">
    <property type="component" value="Unassembled WGS sequence"/>
</dbReference>
<feature type="region of interest" description="Disordered" evidence="1">
    <location>
        <begin position="66"/>
        <end position="88"/>
    </location>
</feature>
<dbReference type="HOGENOM" id="CLU_2145907_0_0_1"/>
<sequence>MNMGFLSRKANAGQTPKLAANEGSIPSFSVGTYALSRCEDVKSAAAIIKEGSIAIMEEDILRAGATITGGHHRTPSSSTASSSSISTRRVEDWWDERSPWAWQWVESAVECNLE</sequence>
<evidence type="ECO:0000256" key="1">
    <source>
        <dbReference type="SAM" id="MobiDB-lite"/>
    </source>
</evidence>
<name>S8F0N6_FOMSC</name>
<accession>S8F0N6</accession>
<feature type="compositionally biased region" description="Low complexity" evidence="1">
    <location>
        <begin position="75"/>
        <end position="87"/>
    </location>
</feature>
<keyword evidence="3" id="KW-1185">Reference proteome</keyword>
<evidence type="ECO:0000313" key="2">
    <source>
        <dbReference type="EMBL" id="EPS92584.1"/>
    </source>
</evidence>
<feature type="region of interest" description="Disordered" evidence="1">
    <location>
        <begin position="1"/>
        <end position="24"/>
    </location>
</feature>
<protein>
    <submittedName>
        <fullName evidence="2">Uncharacterized protein</fullName>
    </submittedName>
</protein>
<dbReference type="EMBL" id="KE504459">
    <property type="protein sequence ID" value="EPS92584.1"/>
    <property type="molecule type" value="Genomic_DNA"/>
</dbReference>
<reference evidence="2 3" key="1">
    <citation type="journal article" date="2012" name="Science">
        <title>The Paleozoic origin of enzymatic lignin decomposition reconstructed from 31 fungal genomes.</title>
        <authorList>
            <person name="Floudas D."/>
            <person name="Binder M."/>
            <person name="Riley R."/>
            <person name="Barry K."/>
            <person name="Blanchette R.A."/>
            <person name="Henrissat B."/>
            <person name="Martinez A.T."/>
            <person name="Otillar R."/>
            <person name="Spatafora J.W."/>
            <person name="Yadav J.S."/>
            <person name="Aerts A."/>
            <person name="Benoit I."/>
            <person name="Boyd A."/>
            <person name="Carlson A."/>
            <person name="Copeland A."/>
            <person name="Coutinho P.M."/>
            <person name="de Vries R.P."/>
            <person name="Ferreira P."/>
            <person name="Findley K."/>
            <person name="Foster B."/>
            <person name="Gaskell J."/>
            <person name="Glotzer D."/>
            <person name="Gorecki P."/>
            <person name="Heitman J."/>
            <person name="Hesse C."/>
            <person name="Hori C."/>
            <person name="Igarashi K."/>
            <person name="Jurgens J.A."/>
            <person name="Kallen N."/>
            <person name="Kersten P."/>
            <person name="Kohler A."/>
            <person name="Kuees U."/>
            <person name="Kumar T.K.A."/>
            <person name="Kuo A."/>
            <person name="LaButti K."/>
            <person name="Larrondo L.F."/>
            <person name="Lindquist E."/>
            <person name="Ling A."/>
            <person name="Lombard V."/>
            <person name="Lucas S."/>
            <person name="Lundell T."/>
            <person name="Martin R."/>
            <person name="McLaughlin D.J."/>
            <person name="Morgenstern I."/>
            <person name="Morin E."/>
            <person name="Murat C."/>
            <person name="Nagy L.G."/>
            <person name="Nolan M."/>
            <person name="Ohm R.A."/>
            <person name="Patyshakuliyeva A."/>
            <person name="Rokas A."/>
            <person name="Ruiz-Duenas F.J."/>
            <person name="Sabat G."/>
            <person name="Salamov A."/>
            <person name="Samejima M."/>
            <person name="Schmutz J."/>
            <person name="Slot J.C."/>
            <person name="St John F."/>
            <person name="Stenlid J."/>
            <person name="Sun H."/>
            <person name="Sun S."/>
            <person name="Syed K."/>
            <person name="Tsang A."/>
            <person name="Wiebenga A."/>
            <person name="Young D."/>
            <person name="Pisabarro A."/>
            <person name="Eastwood D.C."/>
            <person name="Martin F."/>
            <person name="Cullen D."/>
            <person name="Grigoriev I.V."/>
            <person name="Hibbett D.S."/>
        </authorList>
    </citation>
    <scope>NUCLEOTIDE SEQUENCE</scope>
    <source>
        <strain evidence="3">FP-58527</strain>
    </source>
</reference>
<evidence type="ECO:0000313" key="3">
    <source>
        <dbReference type="Proteomes" id="UP000015241"/>
    </source>
</evidence>
<dbReference type="AlphaFoldDB" id="S8F0N6"/>